<dbReference type="AlphaFoldDB" id="A0AA36MUE4"/>
<feature type="region of interest" description="Disordered" evidence="1">
    <location>
        <begin position="936"/>
        <end position="1016"/>
    </location>
</feature>
<feature type="compositionally biased region" description="Basic and acidic residues" evidence="1">
    <location>
        <begin position="936"/>
        <end position="946"/>
    </location>
</feature>
<dbReference type="Proteomes" id="UP001178507">
    <property type="component" value="Unassembled WGS sequence"/>
</dbReference>
<keyword evidence="3" id="KW-1185">Reference proteome</keyword>
<feature type="compositionally biased region" description="Acidic residues" evidence="1">
    <location>
        <begin position="947"/>
        <end position="960"/>
    </location>
</feature>
<proteinExistence type="predicted"/>
<feature type="compositionally biased region" description="Basic and acidic residues" evidence="1">
    <location>
        <begin position="49"/>
        <end position="60"/>
    </location>
</feature>
<feature type="compositionally biased region" description="Basic residues" evidence="1">
    <location>
        <begin position="964"/>
        <end position="981"/>
    </location>
</feature>
<name>A0AA36MUE4_9DINO</name>
<feature type="compositionally biased region" description="Basic and acidic residues" evidence="1">
    <location>
        <begin position="8"/>
        <end position="26"/>
    </location>
</feature>
<feature type="compositionally biased region" description="Low complexity" evidence="1">
    <location>
        <begin position="61"/>
        <end position="83"/>
    </location>
</feature>
<comment type="caution">
    <text evidence="2">The sequence shown here is derived from an EMBL/GenBank/DDBJ whole genome shotgun (WGS) entry which is preliminary data.</text>
</comment>
<protein>
    <submittedName>
        <fullName evidence="2">Uncharacterized protein</fullName>
    </submittedName>
</protein>
<feature type="region of interest" description="Disordered" evidence="1">
    <location>
        <begin position="1"/>
        <end position="83"/>
    </location>
</feature>
<evidence type="ECO:0000256" key="1">
    <source>
        <dbReference type="SAM" id="MobiDB-lite"/>
    </source>
</evidence>
<dbReference type="EMBL" id="CAUJNA010000614">
    <property type="protein sequence ID" value="CAJ1379293.1"/>
    <property type="molecule type" value="Genomic_DNA"/>
</dbReference>
<reference evidence="2" key="1">
    <citation type="submission" date="2023-08" db="EMBL/GenBank/DDBJ databases">
        <authorList>
            <person name="Chen Y."/>
            <person name="Shah S."/>
            <person name="Dougan E. K."/>
            <person name="Thang M."/>
            <person name="Chan C."/>
        </authorList>
    </citation>
    <scope>NUCLEOTIDE SEQUENCE</scope>
</reference>
<evidence type="ECO:0000313" key="3">
    <source>
        <dbReference type="Proteomes" id="UP001178507"/>
    </source>
</evidence>
<feature type="region of interest" description="Disordered" evidence="1">
    <location>
        <begin position="814"/>
        <end position="838"/>
    </location>
</feature>
<organism evidence="2 3">
    <name type="scientific">Effrenium voratum</name>
    <dbReference type="NCBI Taxonomy" id="2562239"/>
    <lineage>
        <taxon>Eukaryota</taxon>
        <taxon>Sar</taxon>
        <taxon>Alveolata</taxon>
        <taxon>Dinophyceae</taxon>
        <taxon>Suessiales</taxon>
        <taxon>Symbiodiniaceae</taxon>
        <taxon>Effrenium</taxon>
    </lineage>
</organism>
<evidence type="ECO:0000313" key="2">
    <source>
        <dbReference type="EMBL" id="CAJ1379293.1"/>
    </source>
</evidence>
<accession>A0AA36MUE4</accession>
<sequence length="1016" mass="112085">MASKWRLNRAEESSVQKEADAVKAERLNQGCSEQEAKEAHRQHVATRTQELKKAKADASKAKQAARSAGGKGAAAPPSLAAPSADVLQNNTDYYTKLMDSMSVIQGHPVFQRINEAMPLLITDDETKECGVQAVFEAEAAKIALARTGVYRAACNLFWLDLTSNSTPRVPLSYARVREWAQTVFGKGPRHFKDLILVAAPAADSDLLALRGSWKQVTPEELTHSTVFALADRITAGAGEEELRSWRSCLLSTPMMFSVLGNEDAIYWEAYDQRQRTGIVQSHDTIKRSARQWAHEIMAFKERKEQELGEALTSKRLQMLFKDGSKHTEARSTKIETGADNFVADCQRVYEKLLTDNYCNAKLESLERQFGLESPLNSLLKLRVIIEKTSNVEQRRWVLGFFEDALSTGKLSCDAVGKSYLQGSPTAASAVDFIKFRRQAVDFFLELVKQHLANVEIYRQTVTAKPDADGVVASQWQAGLKVSSIKALKLMEDLLFGNSLNSAMIAVLKKNPTKPEPLELCEVETFSLRMRECTKEKDAETASEKALAGMSEEAEHAREDDECTKIAKGAIPATPSRYTKGSVEHFTATAAELLNIYCLLQPEPSTESALIKMISESPLSPSKVKGVPGKSAVLIYLDTQLIGESNKKPALRLPPIQPGLLQKLITCALKARGSSPVGKSTQVDTPIEGDMIVVNDGGRARDDQVLAPFKSARTRGSVSPHLEHWELSLIISQDSVKQKKRKSRGALNQVMKFHFITKDSLDKMVPERKHTKYPGSCRGNALAFVSLASTSQTWQATVEEKQAIFKEKIFGGDGLSSQADEDDVEEGTAAAQEAEGELQRKDHDVEPVFFHNLPKVLFENLLGSWSISAVLDLSPGSGELAKAAVEKRLPYYGVCLSESHAVNLKQDLGLKFFGELIGHIKTSMATEGTPLYAPEWAEEKGSRRLGADDDESQNDDEEEDDQPLRKKPKKKTNPGPKPKPKPKPSNDGEGNEDDEKEKKKPKKKRIIADSNSDSASE</sequence>
<gene>
    <name evidence="2" type="ORF">EVOR1521_LOCUS7573</name>
</gene>